<accession>A0ACA9MKH7</accession>
<sequence length="316" mass="36857">MSDTEEPNPRNEVQDTVSPIEEIHDEGHEQQGYTWEPSEEMLRFPTRIHKDNTLSQEERKLILQAQPRNKNIRFQPPSMDKTLWKNMSKQTRETDKLLSKLAYRWSATLRPLDNTLRLLYDSKPDQDDKEALESWEAMEQSLMDTRSLLLDGLSYANDIRRDQAIKCISPSYNPPAEHEEVCGPTKLNELITQENEKNKLFNKALQYKRQFRSSESSSSHGRGQYNPRFGTRRPVPTSLYLQSFLKTQHNLQHWVTLFKDSWATKVINNGYSIQWNLPPPLTIQSMSHHTFNLEISSKIEEFLKLGAIKQISSTIP</sequence>
<feature type="non-terminal residue" evidence="1">
    <location>
        <position position="316"/>
    </location>
</feature>
<dbReference type="Proteomes" id="UP000789702">
    <property type="component" value="Unassembled WGS sequence"/>
</dbReference>
<keyword evidence="2" id="KW-1185">Reference proteome</keyword>
<protein>
    <submittedName>
        <fullName evidence="1">16939_t:CDS:1</fullName>
    </submittedName>
</protein>
<reference evidence="1" key="1">
    <citation type="submission" date="2021-06" db="EMBL/GenBank/DDBJ databases">
        <authorList>
            <person name="Kallberg Y."/>
            <person name="Tangrot J."/>
            <person name="Rosling A."/>
        </authorList>
    </citation>
    <scope>NUCLEOTIDE SEQUENCE</scope>
    <source>
        <strain evidence="1">IL203A</strain>
    </source>
</reference>
<gene>
    <name evidence="1" type="ORF">DHETER_LOCUS7151</name>
</gene>
<dbReference type="EMBL" id="CAJVPU010009795">
    <property type="protein sequence ID" value="CAG8598542.1"/>
    <property type="molecule type" value="Genomic_DNA"/>
</dbReference>
<evidence type="ECO:0000313" key="1">
    <source>
        <dbReference type="EMBL" id="CAG8598542.1"/>
    </source>
</evidence>
<organism evidence="1 2">
    <name type="scientific">Dentiscutata heterogama</name>
    <dbReference type="NCBI Taxonomy" id="1316150"/>
    <lineage>
        <taxon>Eukaryota</taxon>
        <taxon>Fungi</taxon>
        <taxon>Fungi incertae sedis</taxon>
        <taxon>Mucoromycota</taxon>
        <taxon>Glomeromycotina</taxon>
        <taxon>Glomeromycetes</taxon>
        <taxon>Diversisporales</taxon>
        <taxon>Gigasporaceae</taxon>
        <taxon>Dentiscutata</taxon>
    </lineage>
</organism>
<evidence type="ECO:0000313" key="2">
    <source>
        <dbReference type="Proteomes" id="UP000789702"/>
    </source>
</evidence>
<proteinExistence type="predicted"/>
<comment type="caution">
    <text evidence="1">The sequence shown here is derived from an EMBL/GenBank/DDBJ whole genome shotgun (WGS) entry which is preliminary data.</text>
</comment>
<name>A0ACA9MKH7_9GLOM</name>